<organism evidence="1 2">
    <name type="scientific">Limnoglobus roseus</name>
    <dbReference type="NCBI Taxonomy" id="2598579"/>
    <lineage>
        <taxon>Bacteria</taxon>
        <taxon>Pseudomonadati</taxon>
        <taxon>Planctomycetota</taxon>
        <taxon>Planctomycetia</taxon>
        <taxon>Gemmatales</taxon>
        <taxon>Gemmataceae</taxon>
        <taxon>Limnoglobus</taxon>
    </lineage>
</organism>
<reference evidence="2" key="1">
    <citation type="submission" date="2019-08" db="EMBL/GenBank/DDBJ databases">
        <title>Limnoglobus roseus gen. nov., sp. nov., a novel freshwater planctomycete with a giant genome from the family Gemmataceae.</title>
        <authorList>
            <person name="Kulichevskaya I.S."/>
            <person name="Naumoff D.G."/>
            <person name="Miroshnikov K."/>
            <person name="Ivanova A."/>
            <person name="Philippov D.A."/>
            <person name="Hakobyan A."/>
            <person name="Rijpstra I.C."/>
            <person name="Sinninghe Damste J.S."/>
            <person name="Liesack W."/>
            <person name="Dedysh S.N."/>
        </authorList>
    </citation>
    <scope>NUCLEOTIDE SEQUENCE [LARGE SCALE GENOMIC DNA]</scope>
    <source>
        <strain evidence="2">PX52</strain>
    </source>
</reference>
<dbReference type="RefSeq" id="WP_178132596.1">
    <property type="nucleotide sequence ID" value="NZ_CP042425.1"/>
</dbReference>
<keyword evidence="2" id="KW-1185">Reference proteome</keyword>
<evidence type="ECO:0000313" key="1">
    <source>
        <dbReference type="EMBL" id="QEL20302.1"/>
    </source>
</evidence>
<dbReference type="AlphaFoldDB" id="A0A5C1ARD4"/>
<name>A0A5C1ARD4_9BACT</name>
<gene>
    <name evidence="1" type="ORF">PX52LOC_07394</name>
</gene>
<dbReference type="Proteomes" id="UP000324974">
    <property type="component" value="Chromosome"/>
</dbReference>
<accession>A0A5C1ARD4</accession>
<dbReference type="KEGG" id="lrs:PX52LOC_07394"/>
<dbReference type="EMBL" id="CP042425">
    <property type="protein sequence ID" value="QEL20302.1"/>
    <property type="molecule type" value="Genomic_DNA"/>
</dbReference>
<sequence>MTDENQLTSRQAYLAMFEFLRRHYERGPTDEIGGLLGSLSVLADGTSADPAYANDWAEAVAAVLTAESNGRHAEAEFRIV</sequence>
<evidence type="ECO:0000313" key="2">
    <source>
        <dbReference type="Proteomes" id="UP000324974"/>
    </source>
</evidence>
<proteinExistence type="predicted"/>
<protein>
    <submittedName>
        <fullName evidence="1">Uncharacterized protein</fullName>
    </submittedName>
</protein>